<reference evidence="3" key="2">
    <citation type="submission" date="2020-09" db="EMBL/GenBank/DDBJ databases">
        <authorList>
            <person name="Sun Q."/>
            <person name="Zhou Y."/>
        </authorList>
    </citation>
    <scope>NUCLEOTIDE SEQUENCE</scope>
    <source>
        <strain evidence="3">CGMCC 4.7306</strain>
    </source>
</reference>
<name>A0A917W6Q3_9ACTN</name>
<feature type="compositionally biased region" description="Low complexity" evidence="1">
    <location>
        <begin position="137"/>
        <end position="167"/>
    </location>
</feature>
<dbReference type="EMBL" id="BMMZ01000007">
    <property type="protein sequence ID" value="GGL69100.1"/>
    <property type="molecule type" value="Genomic_DNA"/>
</dbReference>
<keyword evidence="2" id="KW-0812">Transmembrane</keyword>
<dbReference type="SUPFAM" id="SSF50494">
    <property type="entry name" value="Trypsin-like serine proteases"/>
    <property type="match status" value="1"/>
</dbReference>
<feature type="region of interest" description="Disordered" evidence="1">
    <location>
        <begin position="357"/>
        <end position="376"/>
    </location>
</feature>
<gene>
    <name evidence="3" type="ORF">GCM10011575_29660</name>
</gene>
<sequence>MPEYLICPQCRAANPPGSQFCAQCGWAPTPDPQPAEHQGQNPQPASGQPEFQAPYAYGQSYNQPYPEQAPAGQPTPYRQPVSTGQQPPRRDRRLTLMILAGALAVVVIAALAVVIIPRVANQASPAPQPVPAPPPSAQSSAPQPSPSRSATASTSPTPASPTPSRTPDYGRFGAQVSSGILEIVGSGCLSGGGSMVGSAFLINNRTAVAALSSLAGADVIAVSNGSDTFAASVAGTDLVDGLVILKLDHPVSGHVFPVDAVSPAVGDPVGSYGIDTSTTKPALVKARVQGTGAAVKLGSYEVKGLASTTAVVDNGISGAPTLAANGHANGMVLLDSRGRMMIVSGKAIKEAVAHPSGSLPATHCKDQRGPSSTTISVSGTKPVDDMFVSYFTGINSGDYRSAFGQLSSQLQATGYSNYAKGWATSYDFNIKVRKATGSGAHVTFDSIFAKGKGPSPSLTCARWDIDYTFTHEGGKPVINKAEPHSGSIWKKC</sequence>
<evidence type="ECO:0008006" key="5">
    <source>
        <dbReference type="Google" id="ProtNLM"/>
    </source>
</evidence>
<proteinExistence type="predicted"/>
<feature type="transmembrane region" description="Helical" evidence="2">
    <location>
        <begin position="94"/>
        <end position="116"/>
    </location>
</feature>
<feature type="region of interest" description="Disordered" evidence="1">
    <location>
        <begin position="24"/>
        <end position="89"/>
    </location>
</feature>
<feature type="region of interest" description="Disordered" evidence="1">
    <location>
        <begin position="123"/>
        <end position="171"/>
    </location>
</feature>
<accession>A0A917W6Q3</accession>
<keyword evidence="2" id="KW-0472">Membrane</keyword>
<evidence type="ECO:0000313" key="3">
    <source>
        <dbReference type="EMBL" id="GGL69100.1"/>
    </source>
</evidence>
<keyword evidence="4" id="KW-1185">Reference proteome</keyword>
<comment type="caution">
    <text evidence="3">The sequence shown here is derived from an EMBL/GenBank/DDBJ whole genome shotgun (WGS) entry which is preliminary data.</text>
</comment>
<reference evidence="3" key="1">
    <citation type="journal article" date="2014" name="Int. J. Syst. Evol. Microbiol.">
        <title>Complete genome sequence of Corynebacterium casei LMG S-19264T (=DSM 44701T), isolated from a smear-ripened cheese.</title>
        <authorList>
            <consortium name="US DOE Joint Genome Institute (JGI-PGF)"/>
            <person name="Walter F."/>
            <person name="Albersmeier A."/>
            <person name="Kalinowski J."/>
            <person name="Ruckert C."/>
        </authorList>
    </citation>
    <scope>NUCLEOTIDE SEQUENCE</scope>
    <source>
        <strain evidence="3">CGMCC 4.7306</strain>
    </source>
</reference>
<dbReference type="AlphaFoldDB" id="A0A917W6Q3"/>
<dbReference type="RefSeq" id="WP_188896157.1">
    <property type="nucleotide sequence ID" value="NZ_BMMZ01000007.1"/>
</dbReference>
<keyword evidence="2" id="KW-1133">Transmembrane helix</keyword>
<dbReference type="Proteomes" id="UP000613840">
    <property type="component" value="Unassembled WGS sequence"/>
</dbReference>
<evidence type="ECO:0000256" key="1">
    <source>
        <dbReference type="SAM" id="MobiDB-lite"/>
    </source>
</evidence>
<evidence type="ECO:0000256" key="2">
    <source>
        <dbReference type="SAM" id="Phobius"/>
    </source>
</evidence>
<organism evidence="3 4">
    <name type="scientific">Microlunatus endophyticus</name>
    <dbReference type="NCBI Taxonomy" id="1716077"/>
    <lineage>
        <taxon>Bacteria</taxon>
        <taxon>Bacillati</taxon>
        <taxon>Actinomycetota</taxon>
        <taxon>Actinomycetes</taxon>
        <taxon>Propionibacteriales</taxon>
        <taxon>Propionibacteriaceae</taxon>
        <taxon>Microlunatus</taxon>
    </lineage>
</organism>
<feature type="compositionally biased region" description="Pro residues" evidence="1">
    <location>
        <begin position="126"/>
        <end position="136"/>
    </location>
</feature>
<protein>
    <recommendedName>
        <fullName evidence="5">Zinc-ribbon domain-containing protein</fullName>
    </recommendedName>
</protein>
<evidence type="ECO:0000313" key="4">
    <source>
        <dbReference type="Proteomes" id="UP000613840"/>
    </source>
</evidence>
<dbReference type="InterPro" id="IPR009003">
    <property type="entry name" value="Peptidase_S1_PA"/>
</dbReference>